<dbReference type="STRING" id="1388766.A0A017S1G5"/>
<dbReference type="GeneID" id="63698212"/>
<dbReference type="InterPro" id="IPR029062">
    <property type="entry name" value="Class_I_gatase-like"/>
</dbReference>
<dbReference type="PANTHER" id="PTHR42695:SF6">
    <property type="entry name" value="GLUTAMINE AMIDOTRANSFERASE DOMAIN-CONTAINING PROTEIN"/>
    <property type="match status" value="1"/>
</dbReference>
<dbReference type="OrthoDB" id="1669814at2759"/>
<dbReference type="GO" id="GO:0005829">
    <property type="term" value="C:cytosol"/>
    <property type="evidence" value="ECO:0007669"/>
    <property type="project" value="TreeGrafter"/>
</dbReference>
<dbReference type="InterPro" id="IPR044992">
    <property type="entry name" value="ChyE-like"/>
</dbReference>
<dbReference type="SUPFAM" id="SSF52317">
    <property type="entry name" value="Class I glutamine amidotransferase-like"/>
    <property type="match status" value="1"/>
</dbReference>
<proteinExistence type="predicted"/>
<sequence>MHIAILDADIPVPKVYASRGLYSTQFRHLLQAAASRLTTTIKTTHAVPEINTSSYDVVGGVLPPSNRLRKLPLAQENGAKNESEDVIDGILITGSSNSACDKHTKPWIMELERFIRMVFVEFPGVKIFGSCFGHQIIAQALLSPSLPENDGAGFHVEQCPYGYEVGIVPITLNSAFNEAFPYIAKNLQNQELRLQLVHGDRVVPVPIPNNTTNSDPKPDRIILPTPWLNLGFTAKCPVQGLYHPGRVLTFQGHFEFDSFVNRETCIEFGKRFGWREDDIEGFVESIDAAIKKEGEGGDDDDSRVAAEGVVLFFAGL</sequence>
<evidence type="ECO:0000313" key="2">
    <source>
        <dbReference type="Proteomes" id="UP000019804"/>
    </source>
</evidence>
<reference evidence="2" key="1">
    <citation type="journal article" date="2014" name="Nat. Commun.">
        <title>Genomic adaptations of the halophilic Dead Sea filamentous fungus Eurotium rubrum.</title>
        <authorList>
            <person name="Kis-Papo T."/>
            <person name="Weig A.R."/>
            <person name="Riley R."/>
            <person name="Persoh D."/>
            <person name="Salamov A."/>
            <person name="Sun H."/>
            <person name="Lipzen A."/>
            <person name="Wasser S.P."/>
            <person name="Rambold G."/>
            <person name="Grigoriev I.V."/>
            <person name="Nevo E."/>
        </authorList>
    </citation>
    <scope>NUCLEOTIDE SEQUENCE [LARGE SCALE GENOMIC DNA]</scope>
    <source>
        <strain evidence="2">CBS 135680</strain>
    </source>
</reference>
<dbReference type="GO" id="GO:0005634">
    <property type="term" value="C:nucleus"/>
    <property type="evidence" value="ECO:0007669"/>
    <property type="project" value="TreeGrafter"/>
</dbReference>
<dbReference type="RefSeq" id="XP_040634583.1">
    <property type="nucleotide sequence ID" value="XM_040783088.1"/>
</dbReference>
<dbReference type="PANTHER" id="PTHR42695">
    <property type="entry name" value="GLUTAMINE AMIDOTRANSFERASE YLR126C-RELATED"/>
    <property type="match status" value="1"/>
</dbReference>
<accession>A0A017S1G5</accession>
<evidence type="ECO:0008006" key="3">
    <source>
        <dbReference type="Google" id="ProtNLM"/>
    </source>
</evidence>
<dbReference type="CDD" id="cd01741">
    <property type="entry name" value="GATase1_1"/>
    <property type="match status" value="1"/>
</dbReference>
<evidence type="ECO:0000313" key="1">
    <source>
        <dbReference type="EMBL" id="EYE90893.1"/>
    </source>
</evidence>
<dbReference type="EMBL" id="KK088451">
    <property type="protein sequence ID" value="EYE90893.1"/>
    <property type="molecule type" value="Genomic_DNA"/>
</dbReference>
<keyword evidence="2" id="KW-1185">Reference proteome</keyword>
<dbReference type="Gene3D" id="3.40.50.880">
    <property type="match status" value="1"/>
</dbReference>
<organism evidence="1 2">
    <name type="scientific">Aspergillus ruber (strain CBS 135680)</name>
    <dbReference type="NCBI Taxonomy" id="1388766"/>
    <lineage>
        <taxon>Eukaryota</taxon>
        <taxon>Fungi</taxon>
        <taxon>Dikarya</taxon>
        <taxon>Ascomycota</taxon>
        <taxon>Pezizomycotina</taxon>
        <taxon>Eurotiomycetes</taxon>
        <taxon>Eurotiomycetidae</taxon>
        <taxon>Eurotiales</taxon>
        <taxon>Aspergillaceae</taxon>
        <taxon>Aspergillus</taxon>
        <taxon>Aspergillus subgen. Aspergillus</taxon>
    </lineage>
</organism>
<gene>
    <name evidence="1" type="ORF">EURHEDRAFT_416934</name>
</gene>
<dbReference type="Proteomes" id="UP000019804">
    <property type="component" value="Unassembled WGS sequence"/>
</dbReference>
<name>A0A017S1G5_ASPRC</name>
<protein>
    <recommendedName>
        <fullName evidence="3">Class I glutamine amidotransferase-like protein</fullName>
    </recommendedName>
</protein>
<dbReference type="HOGENOM" id="CLU_054974_0_2_1"/>
<dbReference type="AlphaFoldDB" id="A0A017S1G5"/>